<reference evidence="9" key="1">
    <citation type="journal article" date="2023" name="Int. J. Syst. Evol. Microbiol.">
        <title>&lt;i&gt;Shewanella septentrionalis&lt;/i&gt; sp. nov. and &lt;i&gt;Shewanella holmiensis&lt;/i&gt; sp. nov., isolated from Baltic Sea water and sediments.</title>
        <authorList>
            <person name="Martin-Rodriguez A.J."/>
            <person name="Thorell K."/>
            <person name="Joffre E."/>
            <person name="Jensie-Markopoulos S."/>
            <person name="Moore E.R.B."/>
            <person name="Sjoling A."/>
        </authorList>
    </citation>
    <scope>NUCLEOTIDE SEQUENCE</scope>
    <source>
        <strain evidence="9">SP1W3</strain>
    </source>
</reference>
<evidence type="ECO:0000256" key="6">
    <source>
        <dbReference type="SAM" id="Phobius"/>
    </source>
</evidence>
<dbReference type="PANTHER" id="PTHR30572:SF18">
    <property type="entry name" value="ABC-TYPE MACROLIDE FAMILY EXPORT SYSTEM PERMEASE COMPONENT 2"/>
    <property type="match status" value="1"/>
</dbReference>
<comment type="caution">
    <text evidence="9">The sequence shown here is derived from an EMBL/GenBank/DDBJ whole genome shotgun (WGS) entry which is preliminary data.</text>
</comment>
<evidence type="ECO:0000313" key="9">
    <source>
        <dbReference type="EMBL" id="MCT7944878.1"/>
    </source>
</evidence>
<dbReference type="GO" id="GO:0005886">
    <property type="term" value="C:plasma membrane"/>
    <property type="evidence" value="ECO:0007669"/>
    <property type="project" value="UniProtKB-SubCell"/>
</dbReference>
<dbReference type="InterPro" id="IPR025857">
    <property type="entry name" value="MacB_PCD"/>
</dbReference>
<dbReference type="AlphaFoldDB" id="A0A9X2WSQ4"/>
<feature type="transmembrane region" description="Helical" evidence="6">
    <location>
        <begin position="399"/>
        <end position="425"/>
    </location>
</feature>
<evidence type="ECO:0000256" key="3">
    <source>
        <dbReference type="ARBA" id="ARBA00022692"/>
    </source>
</evidence>
<feature type="transmembrane region" description="Helical" evidence="6">
    <location>
        <begin position="310"/>
        <end position="335"/>
    </location>
</feature>
<evidence type="ECO:0000256" key="2">
    <source>
        <dbReference type="ARBA" id="ARBA00022475"/>
    </source>
</evidence>
<dbReference type="Pfam" id="PF02687">
    <property type="entry name" value="FtsX"/>
    <property type="match status" value="1"/>
</dbReference>
<gene>
    <name evidence="9" type="ORF">NE536_05800</name>
</gene>
<dbReference type="RefSeq" id="WP_261272093.1">
    <property type="nucleotide sequence ID" value="NZ_JAMTCC010000007.1"/>
</dbReference>
<dbReference type="GO" id="GO:0022857">
    <property type="term" value="F:transmembrane transporter activity"/>
    <property type="evidence" value="ECO:0007669"/>
    <property type="project" value="TreeGrafter"/>
</dbReference>
<keyword evidence="2" id="KW-1003">Cell membrane</keyword>
<feature type="domain" description="ABC3 transporter permease C-terminal" evidence="7">
    <location>
        <begin position="314"/>
        <end position="429"/>
    </location>
</feature>
<proteinExistence type="predicted"/>
<feature type="transmembrane region" description="Helical" evidence="6">
    <location>
        <begin position="21"/>
        <end position="41"/>
    </location>
</feature>
<dbReference type="InterPro" id="IPR050250">
    <property type="entry name" value="Macrolide_Exporter_MacB"/>
</dbReference>
<name>A0A9X2WSQ4_9GAMM</name>
<organism evidence="9 10">
    <name type="scientific">Shewanella septentrionalis</name>
    <dbReference type="NCBI Taxonomy" id="2952223"/>
    <lineage>
        <taxon>Bacteria</taxon>
        <taxon>Pseudomonadati</taxon>
        <taxon>Pseudomonadota</taxon>
        <taxon>Gammaproteobacteria</taxon>
        <taxon>Alteromonadales</taxon>
        <taxon>Shewanellaceae</taxon>
        <taxon>Shewanella</taxon>
    </lineage>
</organism>
<comment type="subcellular location">
    <subcellularLocation>
        <location evidence="1">Cell membrane</location>
        <topology evidence="1">Multi-pass membrane protein</topology>
    </subcellularLocation>
</comment>
<evidence type="ECO:0000313" key="10">
    <source>
        <dbReference type="Proteomes" id="UP001155604"/>
    </source>
</evidence>
<keyword evidence="4 6" id="KW-1133">Transmembrane helix</keyword>
<evidence type="ECO:0000259" key="8">
    <source>
        <dbReference type="Pfam" id="PF12704"/>
    </source>
</evidence>
<dbReference type="InterPro" id="IPR003838">
    <property type="entry name" value="ABC3_permease_C"/>
</dbReference>
<protein>
    <submittedName>
        <fullName evidence="9">ABC transporter permease</fullName>
    </submittedName>
</protein>
<feature type="transmembrane region" description="Helical" evidence="6">
    <location>
        <begin position="355"/>
        <end position="379"/>
    </location>
</feature>
<dbReference type="Proteomes" id="UP001155604">
    <property type="component" value="Unassembled WGS sequence"/>
</dbReference>
<evidence type="ECO:0000256" key="1">
    <source>
        <dbReference type="ARBA" id="ARBA00004651"/>
    </source>
</evidence>
<dbReference type="Pfam" id="PF12704">
    <property type="entry name" value="MacB_PCD"/>
    <property type="match status" value="1"/>
</dbReference>
<sequence length="436" mass="48985">MFFYYVDLAWRSIKKTPVLSLLMVLAISIGIGITITTLNVYKMMSFNPAGERSDELNAVQLWSQGPDSWDELNSLVTYQDAMNLRNNTLPKRQAAMFRTGMAVQTEDANFAPILESIRVTDSDFFKLFDVPFLYGNAWDKYVDTEPAYQVVINDKLNQKLFAGQNSVGKVIYLNRKPYQVVGVIDAWDPQPKYYDPNNGAFIESEPIFIPFSLTPIEEFALWGNAMGWKFESVQSHQDRLNSEQVWLQYWVDLPNKDAVTSYRSWLSNYVAEQKALGRFTDNKSAADSVKVSDVATWLEYNHVVPEDNKILVGLSALFLSVCLVNILGLMLTKFLKRAPEVGVRRAIGASRGQIFAQYMVEVGMIGLFGGLLGLAWAYASLYGLSAQFEVAKDLTHLSASMWIITPSIAVGTALLAGLYPAWVVCRTKPSVYLKSQ</sequence>
<keyword evidence="3 6" id="KW-0812">Transmembrane</keyword>
<keyword evidence="5 6" id="KW-0472">Membrane</keyword>
<accession>A0A9X2WSQ4</accession>
<evidence type="ECO:0000256" key="5">
    <source>
        <dbReference type="ARBA" id="ARBA00023136"/>
    </source>
</evidence>
<evidence type="ECO:0000256" key="4">
    <source>
        <dbReference type="ARBA" id="ARBA00022989"/>
    </source>
</evidence>
<dbReference type="EMBL" id="JAMTCC010000007">
    <property type="protein sequence ID" value="MCT7944878.1"/>
    <property type="molecule type" value="Genomic_DNA"/>
</dbReference>
<feature type="domain" description="MacB-like periplasmic core" evidence="8">
    <location>
        <begin position="20"/>
        <end position="214"/>
    </location>
</feature>
<dbReference type="PANTHER" id="PTHR30572">
    <property type="entry name" value="MEMBRANE COMPONENT OF TRANSPORTER-RELATED"/>
    <property type="match status" value="1"/>
</dbReference>
<evidence type="ECO:0000259" key="7">
    <source>
        <dbReference type="Pfam" id="PF02687"/>
    </source>
</evidence>
<keyword evidence="10" id="KW-1185">Reference proteome</keyword>